<dbReference type="PANTHER" id="PTHR32039">
    <property type="entry name" value="MAGNESIUM-CHELATASE SUBUNIT CHLI"/>
    <property type="match status" value="1"/>
</dbReference>
<dbReference type="NCBIfam" id="TIGR00368">
    <property type="entry name" value="YifB family Mg chelatase-like AAA ATPase"/>
    <property type="match status" value="1"/>
</dbReference>
<comment type="caution">
    <text evidence="3">The sequence shown here is derived from an EMBL/GenBank/DDBJ whole genome shotgun (WGS) entry which is preliminary data.</text>
</comment>
<name>A0A402ABG7_9CHLR</name>
<dbReference type="Pfam" id="PF13335">
    <property type="entry name" value="Mg_chelatase_C"/>
    <property type="match status" value="1"/>
</dbReference>
<dbReference type="Pfam" id="PF01078">
    <property type="entry name" value="Mg_chelatase"/>
    <property type="match status" value="1"/>
</dbReference>
<keyword evidence="4" id="KW-1185">Reference proteome</keyword>
<dbReference type="InterPro" id="IPR027417">
    <property type="entry name" value="P-loop_NTPase"/>
</dbReference>
<sequence length="289" mass="31772">MSGPPGSGKTLLARAVPSILPRMLIEEALDVTKIYSVSGMLSPDVPLIRQRPFRAPHHTISHAGLVGGGRIPRPGEISLAHRGVLFLDELPEFGQNVLEVLRQPLEDKIVTISRAQGSITYPASFMLVAAMNPCPCGFYGDPVRECTCSATSIARYQKRISGPLLDRIDIHVEVPRVDYEKLADKRNVEASSTVQVRVQKARERQLQRLKGTNLTCNSEMGPAEVRDFCVVDSGGEKLLKAAMQQLHLSARAFHRVLKLARTIADLVDSDLIAANHVAEAIQYRPKVRS</sequence>
<dbReference type="GO" id="GO:0005524">
    <property type="term" value="F:ATP binding"/>
    <property type="evidence" value="ECO:0007669"/>
    <property type="project" value="InterPro"/>
</dbReference>
<dbReference type="PANTHER" id="PTHR32039:SF7">
    <property type="entry name" value="COMPETENCE PROTEIN COMM"/>
    <property type="match status" value="1"/>
</dbReference>
<gene>
    <name evidence="3" type="ORF">KDK_02400</name>
</gene>
<evidence type="ECO:0000313" key="4">
    <source>
        <dbReference type="Proteomes" id="UP000287188"/>
    </source>
</evidence>
<reference evidence="4" key="1">
    <citation type="submission" date="2018-12" db="EMBL/GenBank/DDBJ databases">
        <title>Tengunoibacter tsumagoiensis gen. nov., sp. nov., Dictyobacter kobayashii sp. nov., D. alpinus sp. nov., and D. joshuensis sp. nov. and description of Dictyobacteraceae fam. nov. within the order Ktedonobacterales isolated from Tengu-no-mugimeshi.</title>
        <authorList>
            <person name="Wang C.M."/>
            <person name="Zheng Y."/>
            <person name="Sakai Y."/>
            <person name="Toyoda A."/>
            <person name="Minakuchi Y."/>
            <person name="Abe K."/>
            <person name="Yokota A."/>
            <person name="Yabe S."/>
        </authorList>
    </citation>
    <scope>NUCLEOTIDE SEQUENCE [LARGE SCALE GENOMIC DNA]</scope>
    <source>
        <strain evidence="4">Uno11</strain>
    </source>
</reference>
<dbReference type="InterPro" id="IPR025158">
    <property type="entry name" value="Mg_chelat-rel_C"/>
</dbReference>
<dbReference type="Gene3D" id="3.40.50.300">
    <property type="entry name" value="P-loop containing nucleotide triphosphate hydrolases"/>
    <property type="match status" value="1"/>
</dbReference>
<protein>
    <recommendedName>
        <fullName evidence="5">AAA+ ATPase domain-containing protein</fullName>
    </recommendedName>
</protein>
<dbReference type="SUPFAM" id="SSF52540">
    <property type="entry name" value="P-loop containing nucleoside triphosphate hydrolases"/>
    <property type="match status" value="1"/>
</dbReference>
<dbReference type="InterPro" id="IPR004482">
    <property type="entry name" value="Mg_chelat-rel"/>
</dbReference>
<dbReference type="EMBL" id="BIFS01000001">
    <property type="protein sequence ID" value="GCE16440.1"/>
    <property type="molecule type" value="Genomic_DNA"/>
</dbReference>
<evidence type="ECO:0000259" key="1">
    <source>
        <dbReference type="Pfam" id="PF01078"/>
    </source>
</evidence>
<evidence type="ECO:0000259" key="2">
    <source>
        <dbReference type="Pfam" id="PF13335"/>
    </source>
</evidence>
<feature type="domain" description="Magnesium chelatase ChlI-like catalytic" evidence="1">
    <location>
        <begin position="1"/>
        <end position="181"/>
    </location>
</feature>
<evidence type="ECO:0008006" key="5">
    <source>
        <dbReference type="Google" id="ProtNLM"/>
    </source>
</evidence>
<dbReference type="InterPro" id="IPR000523">
    <property type="entry name" value="Mg_chelatse_chII-like_cat_dom"/>
</dbReference>
<feature type="domain" description="Mg chelatase-related protein C-terminal" evidence="2">
    <location>
        <begin position="189"/>
        <end position="284"/>
    </location>
</feature>
<organism evidence="3 4">
    <name type="scientific">Dictyobacter kobayashii</name>
    <dbReference type="NCBI Taxonomy" id="2014872"/>
    <lineage>
        <taxon>Bacteria</taxon>
        <taxon>Bacillati</taxon>
        <taxon>Chloroflexota</taxon>
        <taxon>Ktedonobacteria</taxon>
        <taxon>Ktedonobacterales</taxon>
        <taxon>Dictyobacteraceae</taxon>
        <taxon>Dictyobacter</taxon>
    </lineage>
</organism>
<accession>A0A402ABG7</accession>
<dbReference type="Proteomes" id="UP000287188">
    <property type="component" value="Unassembled WGS sequence"/>
</dbReference>
<dbReference type="AlphaFoldDB" id="A0A402ABG7"/>
<evidence type="ECO:0000313" key="3">
    <source>
        <dbReference type="EMBL" id="GCE16440.1"/>
    </source>
</evidence>
<dbReference type="InterPro" id="IPR045006">
    <property type="entry name" value="CHLI-like"/>
</dbReference>
<proteinExistence type="predicted"/>